<dbReference type="RefSeq" id="WP_111341899.1">
    <property type="nucleotide sequence ID" value="NZ_QHHQ01000001.1"/>
</dbReference>
<feature type="transmembrane region" description="Helical" evidence="1">
    <location>
        <begin position="41"/>
        <end position="58"/>
    </location>
</feature>
<protein>
    <recommendedName>
        <fullName evidence="2">Endonuclease/exonuclease/phosphatase domain-containing protein</fullName>
    </recommendedName>
</protein>
<sequence>MKVILRLWRWGWDLIAIAGGIAILLGFFGSAHPALDSLSHFRAHLAAITAIAAFMRIVSGSGFGRGLSMLILLLAFVAGIPTARYMIPDSSVRLDPGETYSLLQYNARHNEVAVSNVMLDKQPDFATLQEVTVTKLEMNKELMALYPYRASCDNGSLRAQGTILLSKYPFEGEPVCQPGSNVVRATILLGDHALTLVTQHLQWPWPYGQKEALAEDVAALRTISGAAILAGDFNAAPWSVTVKRYASLTRTAPTKGIGPTWLLSGTDLSLRPYVGLPIDNILTSGVAIAQVQRFDRKGSDHMPVLMRFAFEDY</sequence>
<dbReference type="OrthoDB" id="3808618at2"/>
<evidence type="ECO:0000313" key="3">
    <source>
        <dbReference type="EMBL" id="RAI03325.1"/>
    </source>
</evidence>
<keyword evidence="1" id="KW-0812">Transmembrane</keyword>
<reference evidence="3 4" key="1">
    <citation type="submission" date="2018-05" db="EMBL/GenBank/DDBJ databases">
        <title>Acuticoccus sediminis sp. nov., isolated from deep-sea sediment of Indian Ocean.</title>
        <authorList>
            <person name="Liu X."/>
            <person name="Lai Q."/>
            <person name="Du Y."/>
            <person name="Sun F."/>
            <person name="Zhang X."/>
            <person name="Wang S."/>
            <person name="Shao Z."/>
        </authorList>
    </citation>
    <scope>NUCLEOTIDE SEQUENCE [LARGE SCALE GENOMIC DNA]</scope>
    <source>
        <strain evidence="3 4">PTG4-2</strain>
    </source>
</reference>
<keyword evidence="1" id="KW-0472">Membrane</keyword>
<keyword evidence="4" id="KW-1185">Reference proteome</keyword>
<accession>A0A8B2NYU5</accession>
<dbReference type="InterPro" id="IPR036691">
    <property type="entry name" value="Endo/exonu/phosph_ase_sf"/>
</dbReference>
<evidence type="ECO:0000256" key="1">
    <source>
        <dbReference type="SAM" id="Phobius"/>
    </source>
</evidence>
<keyword evidence="1" id="KW-1133">Transmembrane helix</keyword>
<feature type="transmembrane region" description="Helical" evidence="1">
    <location>
        <begin position="70"/>
        <end position="87"/>
    </location>
</feature>
<comment type="caution">
    <text evidence="3">The sequence shown here is derived from an EMBL/GenBank/DDBJ whole genome shotgun (WGS) entry which is preliminary data.</text>
</comment>
<evidence type="ECO:0000313" key="4">
    <source>
        <dbReference type="Proteomes" id="UP000249590"/>
    </source>
</evidence>
<organism evidence="3 4">
    <name type="scientific">Acuticoccus sediminis</name>
    <dbReference type="NCBI Taxonomy" id="2184697"/>
    <lineage>
        <taxon>Bacteria</taxon>
        <taxon>Pseudomonadati</taxon>
        <taxon>Pseudomonadota</taxon>
        <taxon>Alphaproteobacteria</taxon>
        <taxon>Hyphomicrobiales</taxon>
        <taxon>Amorphaceae</taxon>
        <taxon>Acuticoccus</taxon>
    </lineage>
</organism>
<proteinExistence type="predicted"/>
<name>A0A8B2NYU5_9HYPH</name>
<feature type="transmembrane region" description="Helical" evidence="1">
    <location>
        <begin position="12"/>
        <end position="35"/>
    </location>
</feature>
<dbReference type="AlphaFoldDB" id="A0A8B2NYU5"/>
<evidence type="ECO:0000259" key="2">
    <source>
        <dbReference type="Pfam" id="PF03372"/>
    </source>
</evidence>
<dbReference type="Gene3D" id="3.60.10.10">
    <property type="entry name" value="Endonuclease/exonuclease/phosphatase"/>
    <property type="match status" value="1"/>
</dbReference>
<gene>
    <name evidence="3" type="ORF">DLJ53_02060</name>
</gene>
<dbReference type="EMBL" id="QHHQ01000001">
    <property type="protein sequence ID" value="RAI03325.1"/>
    <property type="molecule type" value="Genomic_DNA"/>
</dbReference>
<dbReference type="GO" id="GO:0003824">
    <property type="term" value="F:catalytic activity"/>
    <property type="evidence" value="ECO:0007669"/>
    <property type="project" value="InterPro"/>
</dbReference>
<dbReference type="Proteomes" id="UP000249590">
    <property type="component" value="Unassembled WGS sequence"/>
</dbReference>
<feature type="domain" description="Endonuclease/exonuclease/phosphatase" evidence="2">
    <location>
        <begin position="103"/>
        <end position="301"/>
    </location>
</feature>
<dbReference type="SUPFAM" id="SSF56219">
    <property type="entry name" value="DNase I-like"/>
    <property type="match status" value="1"/>
</dbReference>
<dbReference type="Pfam" id="PF03372">
    <property type="entry name" value="Exo_endo_phos"/>
    <property type="match status" value="1"/>
</dbReference>
<dbReference type="InterPro" id="IPR005135">
    <property type="entry name" value="Endo/exonuclease/phosphatase"/>
</dbReference>